<keyword evidence="9" id="KW-1185">Reference proteome</keyword>
<feature type="region of interest" description="Disordered" evidence="6">
    <location>
        <begin position="30"/>
        <end position="53"/>
    </location>
</feature>
<keyword evidence="2" id="KW-0677">Repeat</keyword>
<dbReference type="Proteomes" id="UP001153292">
    <property type="component" value="Chromosome 26"/>
</dbReference>
<proteinExistence type="predicted"/>
<evidence type="ECO:0000256" key="3">
    <source>
        <dbReference type="ARBA" id="ARBA00022771"/>
    </source>
</evidence>
<dbReference type="SUPFAM" id="SSF57667">
    <property type="entry name" value="beta-beta-alpha zinc fingers"/>
    <property type="match status" value="1"/>
</dbReference>
<keyword evidence="4" id="KW-0862">Zinc</keyword>
<organism evidence="8 9">
    <name type="scientific">Chilo suppressalis</name>
    <name type="common">Asiatic rice borer moth</name>
    <dbReference type="NCBI Taxonomy" id="168631"/>
    <lineage>
        <taxon>Eukaryota</taxon>
        <taxon>Metazoa</taxon>
        <taxon>Ecdysozoa</taxon>
        <taxon>Arthropoda</taxon>
        <taxon>Hexapoda</taxon>
        <taxon>Insecta</taxon>
        <taxon>Pterygota</taxon>
        <taxon>Neoptera</taxon>
        <taxon>Endopterygota</taxon>
        <taxon>Lepidoptera</taxon>
        <taxon>Glossata</taxon>
        <taxon>Ditrysia</taxon>
        <taxon>Pyraloidea</taxon>
        <taxon>Crambidae</taxon>
        <taxon>Crambinae</taxon>
        <taxon>Chilo</taxon>
    </lineage>
</organism>
<feature type="domain" description="C2H2-type" evidence="7">
    <location>
        <begin position="165"/>
        <end position="192"/>
    </location>
</feature>
<evidence type="ECO:0000256" key="2">
    <source>
        <dbReference type="ARBA" id="ARBA00022737"/>
    </source>
</evidence>
<dbReference type="InterPro" id="IPR013087">
    <property type="entry name" value="Znf_C2H2_type"/>
</dbReference>
<keyword evidence="1" id="KW-0479">Metal-binding</keyword>
<dbReference type="PANTHER" id="PTHR24379">
    <property type="entry name" value="KRAB AND ZINC FINGER DOMAIN-CONTAINING"/>
    <property type="match status" value="1"/>
</dbReference>
<reference evidence="8" key="1">
    <citation type="submission" date="2021-12" db="EMBL/GenBank/DDBJ databases">
        <authorList>
            <person name="King R."/>
        </authorList>
    </citation>
    <scope>NUCLEOTIDE SEQUENCE</scope>
</reference>
<evidence type="ECO:0000313" key="8">
    <source>
        <dbReference type="EMBL" id="CAH0403955.1"/>
    </source>
</evidence>
<evidence type="ECO:0000256" key="6">
    <source>
        <dbReference type="SAM" id="MobiDB-lite"/>
    </source>
</evidence>
<evidence type="ECO:0000256" key="4">
    <source>
        <dbReference type="ARBA" id="ARBA00022833"/>
    </source>
</evidence>
<name>A0ABN8B423_CHISP</name>
<dbReference type="PROSITE" id="PS50157">
    <property type="entry name" value="ZINC_FINGER_C2H2_2"/>
    <property type="match status" value="2"/>
</dbReference>
<evidence type="ECO:0000313" key="9">
    <source>
        <dbReference type="Proteomes" id="UP001153292"/>
    </source>
</evidence>
<dbReference type="InterPro" id="IPR036236">
    <property type="entry name" value="Znf_C2H2_sf"/>
</dbReference>
<keyword evidence="3 5" id="KW-0863">Zinc-finger</keyword>
<dbReference type="PANTHER" id="PTHR24379:SF121">
    <property type="entry name" value="C2H2-TYPE DOMAIN-CONTAINING PROTEIN"/>
    <property type="match status" value="1"/>
</dbReference>
<evidence type="ECO:0000256" key="5">
    <source>
        <dbReference type="PROSITE-ProRule" id="PRU00042"/>
    </source>
</evidence>
<protein>
    <recommendedName>
        <fullName evidence="7">C2H2-type domain-containing protein</fullName>
    </recommendedName>
</protein>
<evidence type="ECO:0000259" key="7">
    <source>
        <dbReference type="PROSITE" id="PS50157"/>
    </source>
</evidence>
<accession>A0ABN8B423</accession>
<sequence length="199" mass="22706">MSQELVEMAIEYIGPDNMLILEPLKDHNYHTSSQSGAEIETNTKTRSRRRDSTTLPKIRKLTALHNCKLCGYSTMKRDVIEAHRETHKTIKPGTKYKCCDTCNVNKKVPVGYHKCPQCNFTAKTTSSLKIHMHIHEKGTAYKCTECSFLGRDLKDLANHYKTAKTFCDLCTFSSHLKDKLLAHQKMHSKEKQLVGCSTK</sequence>
<dbReference type="SMART" id="SM00355">
    <property type="entry name" value="ZnF_C2H2"/>
    <property type="match status" value="4"/>
</dbReference>
<dbReference type="Gene3D" id="3.30.160.60">
    <property type="entry name" value="Classic Zinc Finger"/>
    <property type="match status" value="1"/>
</dbReference>
<feature type="domain" description="C2H2-type" evidence="7">
    <location>
        <begin position="65"/>
        <end position="92"/>
    </location>
</feature>
<evidence type="ECO:0000256" key="1">
    <source>
        <dbReference type="ARBA" id="ARBA00022723"/>
    </source>
</evidence>
<dbReference type="EMBL" id="OU963919">
    <property type="protein sequence ID" value="CAH0403955.1"/>
    <property type="molecule type" value="Genomic_DNA"/>
</dbReference>
<gene>
    <name evidence="8" type="ORF">CHILSU_LOCUS7251</name>
</gene>